<keyword evidence="3" id="KW-1185">Reference proteome</keyword>
<proteinExistence type="predicted"/>
<protein>
    <recommendedName>
        <fullName evidence="1">Polysaccharide biosynthesis enzyme WcbI domain-containing protein</fullName>
    </recommendedName>
</protein>
<dbReference type="EMBL" id="JAAAWN010000013">
    <property type="protein sequence ID" value="NDV91685.1"/>
    <property type="molecule type" value="Genomic_DNA"/>
</dbReference>
<reference evidence="2 3" key="1">
    <citation type="submission" date="2020-01" db="EMBL/GenBank/DDBJ databases">
        <authorList>
            <person name="Chen J."/>
            <person name="Zhu S."/>
            <person name="Yang J."/>
        </authorList>
    </citation>
    <scope>NUCLEOTIDE SEQUENCE [LARGE SCALE GENOMIC DNA]</scope>
    <source>
        <strain evidence="2 3">345S023</strain>
    </source>
</reference>
<evidence type="ECO:0000313" key="3">
    <source>
        <dbReference type="Proteomes" id="UP000470213"/>
    </source>
</evidence>
<evidence type="ECO:0000259" key="1">
    <source>
        <dbReference type="Pfam" id="PF18588"/>
    </source>
</evidence>
<dbReference type="Gene3D" id="3.40.50.12080">
    <property type="match status" value="2"/>
</dbReference>
<organism evidence="2 3">
    <name type="scientific">Alteromonas profundi</name>
    <dbReference type="NCBI Taxonomy" id="2696062"/>
    <lineage>
        <taxon>Bacteria</taxon>
        <taxon>Pseudomonadati</taxon>
        <taxon>Pseudomonadota</taxon>
        <taxon>Gammaproteobacteria</taxon>
        <taxon>Alteromonadales</taxon>
        <taxon>Alteromonadaceae</taxon>
        <taxon>Alteromonas/Salinimonas group</taxon>
        <taxon>Alteromonas</taxon>
    </lineage>
</organism>
<dbReference type="InterPro" id="IPR041307">
    <property type="entry name" value="WcbI"/>
</dbReference>
<evidence type="ECO:0000313" key="2">
    <source>
        <dbReference type="EMBL" id="NDV91685.1"/>
    </source>
</evidence>
<dbReference type="Pfam" id="PF18588">
    <property type="entry name" value="WcbI"/>
    <property type="match status" value="1"/>
</dbReference>
<gene>
    <name evidence="2" type="ORF">GTH32_10870</name>
</gene>
<dbReference type="Proteomes" id="UP000470213">
    <property type="component" value="Unassembled WGS sequence"/>
</dbReference>
<dbReference type="RefSeq" id="WP_163085652.1">
    <property type="nucleotide sequence ID" value="NZ_JAAAWN010000013.1"/>
</dbReference>
<name>A0A7X5LLQ7_9ALTE</name>
<comment type="caution">
    <text evidence="2">The sequence shown here is derived from an EMBL/GenBank/DDBJ whole genome shotgun (WGS) entry which is preliminary data.</text>
</comment>
<sequence length="287" mass="33037">MKRFAIIANCQRRPIVQALKKNTDFSANFLEVMLPPVFQMEDKHFRHLENWLPKLDLIIYQPVESETFKTARSANIENVVPKAKRLKIPNLYFAGYHSGLVKFGVELNKFDEYKRHIEVCGVQHYKFLIHCFQKGLSVSETYSRLVNHELLSSDDIVNSCNESISVLRQREVMAGVDIPVSEAIAQNFKSTKLFHIHNHPSNHMLSIFLGSLFDKLGLKEKPLIEGPELLAHEYPPILPNVAQALDLGFSHTEGKFADEYVTTEEWVDNCFALYSKVPEYIKNFRAK</sequence>
<feature type="domain" description="Polysaccharide biosynthesis enzyme WcbI" evidence="1">
    <location>
        <begin position="4"/>
        <end position="220"/>
    </location>
</feature>
<dbReference type="AlphaFoldDB" id="A0A7X5LLQ7"/>
<accession>A0A7X5LLQ7</accession>